<dbReference type="AlphaFoldDB" id="A0A1L5F5E9"/>
<protein>
    <submittedName>
        <fullName evidence="2">Uncharacterized protein</fullName>
    </submittedName>
</protein>
<evidence type="ECO:0000313" key="3">
    <source>
        <dbReference type="Proteomes" id="UP000184604"/>
    </source>
</evidence>
<evidence type="ECO:0000256" key="1">
    <source>
        <dbReference type="SAM" id="Coils"/>
    </source>
</evidence>
<feature type="coiled-coil region" evidence="1">
    <location>
        <begin position="25"/>
        <end position="56"/>
    </location>
</feature>
<proteinExistence type="predicted"/>
<dbReference type="RefSeq" id="WP_011989370.1">
    <property type="nucleotide sequence ID" value="NZ_CP018335.1"/>
</dbReference>
<dbReference type="EMBL" id="CP018335">
    <property type="protein sequence ID" value="APM38182.1"/>
    <property type="molecule type" value="Genomic_DNA"/>
</dbReference>
<keyword evidence="1" id="KW-0175">Coiled coil</keyword>
<sequence length="59" mass="6784">MKENILMLLTLEEISNITKGLKLAIEAVNEDNLNIDEELEDNIEEVLRKLLQVEAECSR</sequence>
<name>A0A1L5F5E9_CLOKL</name>
<reference evidence="2 3" key="1">
    <citation type="submission" date="2016-12" db="EMBL/GenBank/DDBJ databases">
        <title>Complete genome sequence of Clostridium kluyveri JZZ isolated from the pit mud of a Chinese flavor liquor-making factory.</title>
        <authorList>
            <person name="Wang Y."/>
        </authorList>
    </citation>
    <scope>NUCLEOTIDE SEQUENCE [LARGE SCALE GENOMIC DNA]</scope>
    <source>
        <strain evidence="2 3">JZZ</strain>
    </source>
</reference>
<accession>A0A1L5F5E9</accession>
<evidence type="ECO:0000313" key="2">
    <source>
        <dbReference type="EMBL" id="APM38182.1"/>
    </source>
</evidence>
<gene>
    <name evidence="2" type="ORF">BS101_05220</name>
</gene>
<organism evidence="2 3">
    <name type="scientific">Clostridium kluyveri</name>
    <dbReference type="NCBI Taxonomy" id="1534"/>
    <lineage>
        <taxon>Bacteria</taxon>
        <taxon>Bacillati</taxon>
        <taxon>Bacillota</taxon>
        <taxon>Clostridia</taxon>
        <taxon>Eubacteriales</taxon>
        <taxon>Clostridiaceae</taxon>
        <taxon>Clostridium</taxon>
    </lineage>
</organism>
<dbReference type="Proteomes" id="UP000184604">
    <property type="component" value="Chromosome"/>
</dbReference>